<dbReference type="Pfam" id="PF17836">
    <property type="entry name" value="PglD_N"/>
    <property type="match status" value="1"/>
</dbReference>
<evidence type="ECO:0000256" key="2">
    <source>
        <dbReference type="PIRSR" id="PIRSR620019-1"/>
    </source>
</evidence>
<feature type="site" description="Increases basicity of active site His" evidence="2">
    <location>
        <position position="133"/>
    </location>
</feature>
<dbReference type="Proteomes" id="UP000784064">
    <property type="component" value="Unassembled WGS sequence"/>
</dbReference>
<evidence type="ECO:0000313" key="8">
    <source>
        <dbReference type="Proteomes" id="UP000784064"/>
    </source>
</evidence>
<keyword evidence="7" id="KW-1185">Reference proteome</keyword>
<dbReference type="AlphaFoldDB" id="A0AAW4GLW9"/>
<dbReference type="InterPro" id="IPR011004">
    <property type="entry name" value="Trimer_LpxA-like_sf"/>
</dbReference>
<proteinExistence type="inferred from homology"/>
<comment type="caution">
    <text evidence="5">The sequence shown here is derived from an EMBL/GenBank/DDBJ whole genome shotgun (WGS) entry which is preliminary data.</text>
</comment>
<evidence type="ECO:0000259" key="4">
    <source>
        <dbReference type="Pfam" id="PF17836"/>
    </source>
</evidence>
<dbReference type="InterPro" id="IPR020019">
    <property type="entry name" value="AcTrfase_PglD-like"/>
</dbReference>
<dbReference type="Gene3D" id="2.160.10.10">
    <property type="entry name" value="Hexapeptide repeat proteins"/>
    <property type="match status" value="1"/>
</dbReference>
<dbReference type="Proteomes" id="UP000749453">
    <property type="component" value="Unassembled WGS sequence"/>
</dbReference>
<feature type="domain" description="PglD N-terminal" evidence="4">
    <location>
        <begin position="4"/>
        <end position="69"/>
    </location>
</feature>
<dbReference type="InterPro" id="IPR041561">
    <property type="entry name" value="PglD_N"/>
</dbReference>
<reference evidence="5" key="2">
    <citation type="submission" date="2021-01" db="EMBL/GenBank/DDBJ databases">
        <authorList>
            <person name="Yu Y."/>
        </authorList>
    </citation>
    <scope>NUCLEOTIDE SEQUENCE</scope>
    <source>
        <strain evidence="5">As-5</strain>
        <strain evidence="6">As-6</strain>
    </source>
</reference>
<dbReference type="CDD" id="cd03360">
    <property type="entry name" value="LbH_AT_putative"/>
    <property type="match status" value="1"/>
</dbReference>
<reference evidence="7" key="1">
    <citation type="submission" date="2021-01" db="EMBL/GenBank/DDBJ databases">
        <title>Stenotrophomonas maltophilia.</title>
        <authorList>
            <person name="Yu Y."/>
        </authorList>
    </citation>
    <scope>NUCLEOTIDE SEQUENCE [LARGE SCALE GENOMIC DNA]</scope>
    <source>
        <strain evidence="7">As-6</strain>
    </source>
</reference>
<evidence type="ECO:0000313" key="5">
    <source>
        <dbReference type="EMBL" id="MBM9915594.1"/>
    </source>
</evidence>
<dbReference type="EMBL" id="JAFFTA010000035">
    <property type="protein sequence ID" value="MBM9915594.1"/>
    <property type="molecule type" value="Genomic_DNA"/>
</dbReference>
<dbReference type="SUPFAM" id="SSF51161">
    <property type="entry name" value="Trimeric LpxA-like enzymes"/>
    <property type="match status" value="1"/>
</dbReference>
<feature type="binding site" evidence="3">
    <location>
        <position position="63"/>
    </location>
    <ligand>
        <name>substrate</name>
    </ligand>
</feature>
<dbReference type="PANTHER" id="PTHR43300">
    <property type="entry name" value="ACETYLTRANSFERASE"/>
    <property type="match status" value="1"/>
</dbReference>
<evidence type="ECO:0000256" key="1">
    <source>
        <dbReference type="ARBA" id="ARBA00007274"/>
    </source>
</evidence>
<sequence>MKPLLIIGASSFGRLVKILAEDSGREVRGFVDDYSNDEALCGRTQDLGRGLKADTYELVMAIGYKHLERRLALFRDLSERGFSFPVLQHPAAYVSRKATLGAGAMIMAGANVDAFAAIGKACVLWPQATVSHDCTVGANTFISPAATLCGFVNVGVSSFIGANSVIIDGSILPASSFIKAGSRHNSRPPNT</sequence>
<evidence type="ECO:0000313" key="6">
    <source>
        <dbReference type="EMBL" id="MBM9939340.1"/>
    </source>
</evidence>
<name>A0AAW4GLW9_9GAMM</name>
<dbReference type="InterPro" id="IPR050179">
    <property type="entry name" value="Trans_hexapeptide_repeat"/>
</dbReference>
<organism evidence="5 8">
    <name type="scientific">Stenotrophomonas lactitubi</name>
    <dbReference type="NCBI Taxonomy" id="2045214"/>
    <lineage>
        <taxon>Bacteria</taxon>
        <taxon>Pseudomonadati</taxon>
        <taxon>Pseudomonadota</taxon>
        <taxon>Gammaproteobacteria</taxon>
        <taxon>Lysobacterales</taxon>
        <taxon>Lysobacteraceae</taxon>
        <taxon>Stenotrophomonas</taxon>
    </lineage>
</organism>
<evidence type="ECO:0000256" key="3">
    <source>
        <dbReference type="PIRSR" id="PIRSR620019-2"/>
    </source>
</evidence>
<accession>A0AAW4GLW9</accession>
<comment type="similarity">
    <text evidence="1">Belongs to the transferase hexapeptide repeat family.</text>
</comment>
<gene>
    <name evidence="5" type="ORF">JJW18_19110</name>
    <name evidence="6" type="ORF">JJW19_14400</name>
</gene>
<protein>
    <recommendedName>
        <fullName evidence="4">PglD N-terminal domain-containing protein</fullName>
    </recommendedName>
</protein>
<dbReference type="RefSeq" id="WP_205405342.1">
    <property type="nucleotide sequence ID" value="NZ_JAFFTA010000035.1"/>
</dbReference>
<dbReference type="PANTHER" id="PTHR43300:SF7">
    <property type="entry name" value="UDP-N-ACETYLBACILLOSAMINE N-ACETYLTRANSFERASE"/>
    <property type="match status" value="1"/>
</dbReference>
<feature type="active site" description="Proton acceptor" evidence="2">
    <location>
        <position position="132"/>
    </location>
</feature>
<evidence type="ECO:0000313" key="7">
    <source>
        <dbReference type="Proteomes" id="UP000749453"/>
    </source>
</evidence>
<dbReference type="Gene3D" id="3.40.50.20">
    <property type="match status" value="1"/>
</dbReference>
<dbReference type="EMBL" id="JAFFTB010000025">
    <property type="protein sequence ID" value="MBM9939340.1"/>
    <property type="molecule type" value="Genomic_DNA"/>
</dbReference>